<keyword evidence="8" id="KW-1185">Reference proteome</keyword>
<dbReference type="OrthoDB" id="19014at2759"/>
<dbReference type="Proteomes" id="UP000298327">
    <property type="component" value="Unassembled WGS sequence"/>
</dbReference>
<dbReference type="InterPro" id="IPR026480">
    <property type="entry name" value="RMT2_dom"/>
</dbReference>
<keyword evidence="5" id="KW-1133">Transmembrane helix</keyword>
<dbReference type="Gene3D" id="1.25.40.20">
    <property type="entry name" value="Ankyrin repeat-containing domain"/>
    <property type="match status" value="1"/>
</dbReference>
<protein>
    <recommendedName>
        <fullName evidence="6">RMT2 domain-containing protein</fullName>
    </recommendedName>
</protein>
<organism evidence="7 8">
    <name type="scientific">Dentipellis fragilis</name>
    <dbReference type="NCBI Taxonomy" id="205917"/>
    <lineage>
        <taxon>Eukaryota</taxon>
        <taxon>Fungi</taxon>
        <taxon>Dikarya</taxon>
        <taxon>Basidiomycota</taxon>
        <taxon>Agaricomycotina</taxon>
        <taxon>Agaricomycetes</taxon>
        <taxon>Russulales</taxon>
        <taxon>Hericiaceae</taxon>
        <taxon>Dentipellis</taxon>
    </lineage>
</organism>
<evidence type="ECO:0000256" key="4">
    <source>
        <dbReference type="PROSITE-ProRule" id="PRU00023"/>
    </source>
</evidence>
<name>A0A4Y9ZGJ8_9AGAM</name>
<dbReference type="PROSITE" id="PS51559">
    <property type="entry name" value="SAM_RMT2"/>
    <property type="match status" value="1"/>
</dbReference>
<dbReference type="InterPro" id="IPR036770">
    <property type="entry name" value="Ankyrin_rpt-contain_sf"/>
</dbReference>
<evidence type="ECO:0000256" key="2">
    <source>
        <dbReference type="ARBA" id="ARBA00022679"/>
    </source>
</evidence>
<evidence type="ECO:0000256" key="3">
    <source>
        <dbReference type="ARBA" id="ARBA00022691"/>
    </source>
</evidence>
<keyword evidence="1" id="KW-0489">Methyltransferase</keyword>
<evidence type="ECO:0000256" key="1">
    <source>
        <dbReference type="ARBA" id="ARBA00022603"/>
    </source>
</evidence>
<dbReference type="PANTHER" id="PTHR32379:SF1">
    <property type="entry name" value="GUANIDINOACETATE N-METHYLTRANSFERASE"/>
    <property type="match status" value="1"/>
</dbReference>
<dbReference type="GO" id="GO:0032259">
    <property type="term" value="P:methylation"/>
    <property type="evidence" value="ECO:0007669"/>
    <property type="project" value="UniProtKB-KW"/>
</dbReference>
<keyword evidence="5" id="KW-0472">Membrane</keyword>
<evidence type="ECO:0000256" key="5">
    <source>
        <dbReference type="SAM" id="Phobius"/>
    </source>
</evidence>
<dbReference type="Pfam" id="PF12796">
    <property type="entry name" value="Ank_2"/>
    <property type="match status" value="1"/>
</dbReference>
<evidence type="ECO:0000259" key="6">
    <source>
        <dbReference type="PROSITE" id="PS51559"/>
    </source>
</evidence>
<feature type="transmembrane region" description="Helical" evidence="5">
    <location>
        <begin position="472"/>
        <end position="496"/>
    </location>
</feature>
<dbReference type="PROSITE" id="PS50088">
    <property type="entry name" value="ANK_REPEAT"/>
    <property type="match status" value="1"/>
</dbReference>
<dbReference type="InterPro" id="IPR002110">
    <property type="entry name" value="Ankyrin_rpt"/>
</dbReference>
<dbReference type="AlphaFoldDB" id="A0A4Y9ZGJ8"/>
<dbReference type="GO" id="GO:0019702">
    <property type="term" value="F:protein arginine N5-methyltransferase activity"/>
    <property type="evidence" value="ECO:0007669"/>
    <property type="project" value="TreeGrafter"/>
</dbReference>
<dbReference type="GO" id="GO:0005634">
    <property type="term" value="C:nucleus"/>
    <property type="evidence" value="ECO:0007669"/>
    <property type="project" value="TreeGrafter"/>
</dbReference>
<proteinExistence type="predicted"/>
<dbReference type="Gene3D" id="3.40.50.150">
    <property type="entry name" value="Vaccinia Virus protein VP39"/>
    <property type="match status" value="1"/>
</dbReference>
<keyword evidence="2" id="KW-0808">Transferase</keyword>
<feature type="domain" description="RMT2" evidence="6">
    <location>
        <begin position="130"/>
        <end position="372"/>
    </location>
</feature>
<sequence>MEKDNEVNELVVLGRLLIDAVLARKPIPDIRTIIDDGAPLWFQDEDGWSALHAAANNEDEDLVKLLLAEGAIWNAVDNLGNSAGDIALSLNNEACYRLIRDAGIRSELLLQLLSSKNAAAETMLLHATDTSAFGSTDAFISSNLKYTTDEQGQEVCLLTTDEGDVGVMMGWERGIMQETVQKFKSNTGTESTGTRVLNVGFGLGIVDTFLQETLQPSLHVIIEPHPDVLHYMRTLGWYDKPGVQILEGKWQSFIDKDEILSFGGFDVIYTDTFSENYDDLREFFGHVPDLLAGLDARFSFFNGLGATNALFYDVYTHLSELQLADVGIDVEWSDVDVTTGRDEKRWGETRKYFALPYYRLPIGRLCEILDWLEFFIPRSARTVTTWLLFLRSHFYFSSQQSKYIRNVDVRSDAHADVQFYHPRPRQYLSRKEPPPLLPIELQGHVGPETWAMRIPALTMLASRFHKPIFEGLWLLAAFIASIAVPAALYPTIFHALDKNGNGNNFRFHDDQPFFQARAATVGVFIGVSLLFWVPLLVWKMIGQSRANALVKRWSEDDLRTKGPSAFIPVWKMNMPSFWNSSARLNVSLPPSQLPTTFHPAAYLPSWINGPVDPAAGMYYYPVQNGPGGQPQPNIAGNAGAYGDEKAPAYMGGEGRHYDDIKV</sequence>
<dbReference type="SUPFAM" id="SSF53335">
    <property type="entry name" value="S-adenosyl-L-methionine-dependent methyltransferases"/>
    <property type="match status" value="1"/>
</dbReference>
<dbReference type="EMBL" id="SEOQ01000002">
    <property type="protein sequence ID" value="TFY72941.1"/>
    <property type="molecule type" value="Genomic_DNA"/>
</dbReference>
<keyword evidence="4" id="KW-0040">ANK repeat</keyword>
<comment type="caution">
    <text evidence="7">The sequence shown here is derived from an EMBL/GenBank/DDBJ whole genome shotgun (WGS) entry which is preliminary data.</text>
</comment>
<dbReference type="SUPFAM" id="SSF48403">
    <property type="entry name" value="Ankyrin repeat"/>
    <property type="match status" value="1"/>
</dbReference>
<keyword evidence="5" id="KW-0812">Transmembrane</keyword>
<evidence type="ECO:0000313" key="7">
    <source>
        <dbReference type="EMBL" id="TFY72941.1"/>
    </source>
</evidence>
<gene>
    <name evidence="7" type="ORF">EVG20_g68</name>
</gene>
<keyword evidence="3" id="KW-0949">S-adenosyl-L-methionine</keyword>
<feature type="repeat" description="ANK" evidence="4">
    <location>
        <begin position="46"/>
        <end position="78"/>
    </location>
</feature>
<dbReference type="InterPro" id="IPR029063">
    <property type="entry name" value="SAM-dependent_MTases_sf"/>
</dbReference>
<evidence type="ECO:0000313" key="8">
    <source>
        <dbReference type="Proteomes" id="UP000298327"/>
    </source>
</evidence>
<reference evidence="7 8" key="1">
    <citation type="submission" date="2019-02" db="EMBL/GenBank/DDBJ databases">
        <title>Genome sequencing of the rare red list fungi Dentipellis fragilis.</title>
        <authorList>
            <person name="Buettner E."/>
            <person name="Kellner H."/>
        </authorList>
    </citation>
    <scope>NUCLEOTIDE SEQUENCE [LARGE SCALE GENOMIC DNA]</scope>
    <source>
        <strain evidence="7 8">DSM 105465</strain>
    </source>
</reference>
<accession>A0A4Y9ZGJ8</accession>
<dbReference type="STRING" id="205917.A0A4Y9ZGJ8"/>
<dbReference type="InterPro" id="IPR051038">
    <property type="entry name" value="RMT2/GAMT_Mtase"/>
</dbReference>
<dbReference type="GO" id="GO:0005737">
    <property type="term" value="C:cytoplasm"/>
    <property type="evidence" value="ECO:0007669"/>
    <property type="project" value="TreeGrafter"/>
</dbReference>
<dbReference type="PROSITE" id="PS50297">
    <property type="entry name" value="ANK_REP_REGION"/>
    <property type="match status" value="1"/>
</dbReference>
<feature type="transmembrane region" description="Helical" evidence="5">
    <location>
        <begin position="516"/>
        <end position="538"/>
    </location>
</feature>
<dbReference type="PANTHER" id="PTHR32379">
    <property type="entry name" value="GUANIDINOACETATE N-METHYLTRANSFERASE"/>
    <property type="match status" value="1"/>
</dbReference>
<dbReference type="SMART" id="SM00248">
    <property type="entry name" value="ANK"/>
    <property type="match status" value="1"/>
</dbReference>